<proteinExistence type="inferred from homology"/>
<keyword evidence="6" id="KW-1185">Reference proteome</keyword>
<dbReference type="PANTHER" id="PTHR23028">
    <property type="entry name" value="ACETYLTRANSFERASE"/>
    <property type="match status" value="1"/>
</dbReference>
<dbReference type="Pfam" id="PF19040">
    <property type="entry name" value="SGNH"/>
    <property type="match status" value="1"/>
</dbReference>
<comment type="subcellular location">
    <subcellularLocation>
        <location evidence="1">Membrane</location>
    </subcellularLocation>
</comment>
<dbReference type="Proteomes" id="UP000037405">
    <property type="component" value="Unassembled WGS sequence"/>
</dbReference>
<organism evidence="5 6">
    <name type="scientific">Rossellomorea marisflavi</name>
    <dbReference type="NCBI Taxonomy" id="189381"/>
    <lineage>
        <taxon>Bacteria</taxon>
        <taxon>Bacillati</taxon>
        <taxon>Bacillota</taxon>
        <taxon>Bacilli</taxon>
        <taxon>Bacillales</taxon>
        <taxon>Bacillaceae</taxon>
        <taxon>Rossellomorea</taxon>
    </lineage>
</organism>
<keyword evidence="5" id="KW-0808">Transferase</keyword>
<evidence type="ECO:0000313" key="6">
    <source>
        <dbReference type="Proteomes" id="UP000037405"/>
    </source>
</evidence>
<name>A0A0M0FZ49_9BACI</name>
<dbReference type="GO" id="GO:0016747">
    <property type="term" value="F:acyltransferase activity, transferring groups other than amino-acyl groups"/>
    <property type="evidence" value="ECO:0007669"/>
    <property type="project" value="InterPro"/>
</dbReference>
<comment type="caution">
    <text evidence="5">The sequence shown here is derived from an EMBL/GenBank/DDBJ whole genome shotgun (WGS) entry which is preliminary data.</text>
</comment>
<accession>A0A0M0FZ49</accession>
<feature type="domain" description="SGNH" evidence="4">
    <location>
        <begin position="442"/>
        <end position="646"/>
    </location>
</feature>
<dbReference type="InterPro" id="IPR050879">
    <property type="entry name" value="Acyltransferase_3"/>
</dbReference>
<dbReference type="PANTHER" id="PTHR23028:SF53">
    <property type="entry name" value="ACYL_TRANSF_3 DOMAIN-CONTAINING PROTEIN"/>
    <property type="match status" value="1"/>
</dbReference>
<sequence length="657" mass="73084">MDLRVPEKKFRPELEGVRTVAALLVAVYHIWIGAVSGGVDVFFIVSGYLITTSLVSKMEREGRIQFAEYWLGLARRLFPLAFTVLLFVVVGSILLVPESQWKQIIGEVIASGSYTQNWYLATSAVDYLGQTNQASPLQHFWALSIQGQFYLTWPFVILFSFWLARKVWKKPQRKTLLGVLLVLFALSMTYSIYRTAVEQPWAYFDTFARAWEFSLGGILALLLPYLRFPKAMGVILGWIGLSIICLTGILLPVSTVFPGYAALLPTGGVIMIIIAAENGSRFGAEKLLGSKPFQAFGSISYGFYLWHWPLLIFYYAKTGADKITFIPGLAIMISAAILAWISVRMMEKPVRKMSVRTSKKKLIFTLALFLFTVMGSNTAWGYYVHQKGEETYAIGDYPGARALSEGITPAEGKAPAPSPALVKEDLPSFYDQADCFSNMEDDRVTKCSMGDTKDPEHTIALVGGSHSGHWFPALEELSDDLHLKIDIYNKDACRFSADDFDGALNGSCMEWNRTVVEMLKKDPPDLVFTTANVGIGDNVPKGYLDQWKKLEGVTEIFAVRDNPAMEGDPVACVEQNGIEACSPKRSDVLSPEAPWERLDTQPSNVTFADLSGSFCQHGTCPPVVGNVYVYRDYHHISTLYSKTLAGPLKEPLREALK</sequence>
<dbReference type="GO" id="GO:0009103">
    <property type="term" value="P:lipopolysaccharide biosynthetic process"/>
    <property type="evidence" value="ECO:0007669"/>
    <property type="project" value="TreeGrafter"/>
</dbReference>
<dbReference type="GO" id="GO:0016020">
    <property type="term" value="C:membrane"/>
    <property type="evidence" value="ECO:0007669"/>
    <property type="project" value="TreeGrafter"/>
</dbReference>
<protein>
    <submittedName>
        <fullName evidence="5">Acyltransferase</fullName>
    </submittedName>
</protein>
<dbReference type="RefSeq" id="WP_053429496.1">
    <property type="nucleotide sequence ID" value="NZ_LGUE01000008.1"/>
</dbReference>
<evidence type="ECO:0000256" key="2">
    <source>
        <dbReference type="ARBA" id="ARBA00007400"/>
    </source>
</evidence>
<dbReference type="PATRIC" id="fig|189381.12.peg.3196"/>
<dbReference type="STRING" id="189381.GCA_900166615_00525"/>
<dbReference type="InterPro" id="IPR002656">
    <property type="entry name" value="Acyl_transf_3_dom"/>
</dbReference>
<evidence type="ECO:0000313" key="5">
    <source>
        <dbReference type="EMBL" id="KON82840.1"/>
    </source>
</evidence>
<feature type="domain" description="Acyltransferase 3" evidence="3">
    <location>
        <begin position="13"/>
        <end position="341"/>
    </location>
</feature>
<comment type="similarity">
    <text evidence="2">Belongs to the acyltransferase 3 family.</text>
</comment>
<reference evidence="6" key="1">
    <citation type="submission" date="2015-07" db="EMBL/GenBank/DDBJ databases">
        <title>Fjat-14235 jcm11544.</title>
        <authorList>
            <person name="Liu B."/>
            <person name="Wang J."/>
            <person name="Zhu Y."/>
            <person name="Liu G."/>
            <person name="Chen Q."/>
            <person name="Chen Z."/>
            <person name="Lan J."/>
            <person name="Che J."/>
            <person name="Ge C."/>
            <person name="Shi H."/>
            <person name="Pan Z."/>
            <person name="Liu X."/>
        </authorList>
    </citation>
    <scope>NUCLEOTIDE SEQUENCE [LARGE SCALE GENOMIC DNA]</scope>
    <source>
        <strain evidence="6">JCM 11544</strain>
    </source>
</reference>
<dbReference type="AlphaFoldDB" id="A0A0M0FZ49"/>
<keyword evidence="5" id="KW-0012">Acyltransferase</keyword>
<evidence type="ECO:0000259" key="3">
    <source>
        <dbReference type="Pfam" id="PF01757"/>
    </source>
</evidence>
<dbReference type="InterPro" id="IPR043968">
    <property type="entry name" value="SGNH"/>
</dbReference>
<evidence type="ECO:0000256" key="1">
    <source>
        <dbReference type="ARBA" id="ARBA00004370"/>
    </source>
</evidence>
<gene>
    <name evidence="5" type="ORF">AF331_18475</name>
</gene>
<evidence type="ECO:0000259" key="4">
    <source>
        <dbReference type="Pfam" id="PF19040"/>
    </source>
</evidence>
<dbReference type="OrthoDB" id="9796461at2"/>
<dbReference type="EMBL" id="LGUE01000008">
    <property type="protein sequence ID" value="KON82840.1"/>
    <property type="molecule type" value="Genomic_DNA"/>
</dbReference>
<dbReference type="Pfam" id="PF01757">
    <property type="entry name" value="Acyl_transf_3"/>
    <property type="match status" value="1"/>
</dbReference>